<evidence type="ECO:0000256" key="4">
    <source>
        <dbReference type="ARBA" id="ARBA00022692"/>
    </source>
</evidence>
<name>A0AAJ1AFY4_9BACT</name>
<feature type="transmembrane region" description="Helical" evidence="7">
    <location>
        <begin position="184"/>
        <end position="209"/>
    </location>
</feature>
<reference evidence="9 10" key="1">
    <citation type="journal article" date="2021" name="bioRxiv">
        <title>Unraveling nitrogen, sulfur and carbon metabolic pathways and microbial community transcriptional responses to substrate deprivation and toxicity stresses in a bioreactor mimicking anoxic brackish coastal sediment conditions.</title>
        <authorList>
            <person name="Martins P.D."/>
            <person name="Echeveste M.J."/>
            <person name="Arshad A."/>
            <person name="Kurth J."/>
            <person name="Ouboter H."/>
            <person name="Jetten M.S.M."/>
            <person name="Welte C.U."/>
        </authorList>
    </citation>
    <scope>NUCLEOTIDE SEQUENCE [LARGE SCALE GENOMIC DNA]</scope>
    <source>
        <strain evidence="9">MAG_38</strain>
    </source>
</reference>
<dbReference type="PROSITE" id="PS50928">
    <property type="entry name" value="ABC_TM1"/>
    <property type="match status" value="1"/>
</dbReference>
<keyword evidence="5 7" id="KW-1133">Transmembrane helix</keyword>
<comment type="subcellular location">
    <subcellularLocation>
        <location evidence="1 7">Cell membrane</location>
        <topology evidence="1 7">Multi-pass membrane protein</topology>
    </subcellularLocation>
</comment>
<dbReference type="GO" id="GO:0055085">
    <property type="term" value="P:transmembrane transport"/>
    <property type="evidence" value="ECO:0007669"/>
    <property type="project" value="InterPro"/>
</dbReference>
<evidence type="ECO:0000259" key="8">
    <source>
        <dbReference type="PROSITE" id="PS50928"/>
    </source>
</evidence>
<keyword evidence="4 7" id="KW-0812">Transmembrane</keyword>
<accession>A0AAJ1AFY4</accession>
<evidence type="ECO:0000313" key="10">
    <source>
        <dbReference type="Proteomes" id="UP001197609"/>
    </source>
</evidence>
<keyword evidence="3" id="KW-1003">Cell membrane</keyword>
<feature type="domain" description="ABC transmembrane type-1" evidence="8">
    <location>
        <begin position="72"/>
        <end position="263"/>
    </location>
</feature>
<dbReference type="Proteomes" id="UP001197609">
    <property type="component" value="Unassembled WGS sequence"/>
</dbReference>
<evidence type="ECO:0000256" key="3">
    <source>
        <dbReference type="ARBA" id="ARBA00022475"/>
    </source>
</evidence>
<comment type="caution">
    <text evidence="9">The sequence shown here is derived from an EMBL/GenBank/DDBJ whole genome shotgun (WGS) entry which is preliminary data.</text>
</comment>
<dbReference type="Gene3D" id="1.10.3720.10">
    <property type="entry name" value="MetI-like"/>
    <property type="match status" value="1"/>
</dbReference>
<dbReference type="GO" id="GO:0005886">
    <property type="term" value="C:plasma membrane"/>
    <property type="evidence" value="ECO:0007669"/>
    <property type="project" value="UniProtKB-SubCell"/>
</dbReference>
<dbReference type="PANTHER" id="PTHR32243">
    <property type="entry name" value="MALTOSE TRANSPORT SYSTEM PERMEASE-RELATED"/>
    <property type="match status" value="1"/>
</dbReference>
<sequence length="278" mass="30683">MGSRIRRLARRSIFWALLAGLATFCLLPFLWQLLTSLTPTSEISTLPPLFPTRPVLDHYLAIFQDRPFGRFILNSVIVASLTTVSCLSIGSLAAFAIAKLQFRGRNLLLFLALSISMFPPIAAVSPLYLIIRILGWRDTYAGLVVPYTTFALPLAIWILWSVFRDISDELYLAALVDGCTPFQVFVRIFLPLAAPGIGTAAILVFIFAWNEFLYALTFTSSEAMRTIPVSIALFPGLHEVPWGEMAAATIVVTTPLILLILFFQRRIVSGLTAGSVKG</sequence>
<feature type="transmembrane region" description="Helical" evidence="7">
    <location>
        <begin position="245"/>
        <end position="263"/>
    </location>
</feature>
<evidence type="ECO:0000256" key="2">
    <source>
        <dbReference type="ARBA" id="ARBA00022448"/>
    </source>
</evidence>
<keyword evidence="6 7" id="KW-0472">Membrane</keyword>
<dbReference type="SUPFAM" id="SSF161098">
    <property type="entry name" value="MetI-like"/>
    <property type="match status" value="1"/>
</dbReference>
<evidence type="ECO:0000256" key="7">
    <source>
        <dbReference type="RuleBase" id="RU363032"/>
    </source>
</evidence>
<feature type="transmembrane region" description="Helical" evidence="7">
    <location>
        <begin position="71"/>
        <end position="95"/>
    </location>
</feature>
<dbReference type="InterPro" id="IPR050901">
    <property type="entry name" value="BP-dep_ABC_trans_perm"/>
</dbReference>
<dbReference type="EMBL" id="JAIOIU010000012">
    <property type="protein sequence ID" value="MBZ0158673.1"/>
    <property type="molecule type" value="Genomic_DNA"/>
</dbReference>
<evidence type="ECO:0000256" key="1">
    <source>
        <dbReference type="ARBA" id="ARBA00004651"/>
    </source>
</evidence>
<feature type="transmembrane region" description="Helical" evidence="7">
    <location>
        <begin position="107"/>
        <end position="131"/>
    </location>
</feature>
<dbReference type="InterPro" id="IPR035906">
    <property type="entry name" value="MetI-like_sf"/>
</dbReference>
<dbReference type="CDD" id="cd06261">
    <property type="entry name" value="TM_PBP2"/>
    <property type="match status" value="1"/>
</dbReference>
<organism evidence="9 10">
    <name type="scientific">Candidatus Methylomirabilis tolerans</name>
    <dbReference type="NCBI Taxonomy" id="3123416"/>
    <lineage>
        <taxon>Bacteria</taxon>
        <taxon>Candidatus Methylomirabilota</taxon>
        <taxon>Candidatus Methylomirabilia</taxon>
        <taxon>Candidatus Methylomirabilales</taxon>
        <taxon>Candidatus Methylomirabilaceae</taxon>
        <taxon>Candidatus Methylomirabilis</taxon>
    </lineage>
</organism>
<dbReference type="Pfam" id="PF00528">
    <property type="entry name" value="BPD_transp_1"/>
    <property type="match status" value="1"/>
</dbReference>
<protein>
    <submittedName>
        <fullName evidence="9">Carbohydrate ABC transporter permease</fullName>
    </submittedName>
</protein>
<dbReference type="InterPro" id="IPR000515">
    <property type="entry name" value="MetI-like"/>
</dbReference>
<feature type="transmembrane region" description="Helical" evidence="7">
    <location>
        <begin position="12"/>
        <end position="31"/>
    </location>
</feature>
<evidence type="ECO:0000256" key="6">
    <source>
        <dbReference type="ARBA" id="ARBA00023136"/>
    </source>
</evidence>
<dbReference type="PANTHER" id="PTHR32243:SF18">
    <property type="entry name" value="INNER MEMBRANE ABC TRANSPORTER PERMEASE PROTEIN YCJP"/>
    <property type="match status" value="1"/>
</dbReference>
<keyword evidence="2 7" id="KW-0813">Transport</keyword>
<evidence type="ECO:0000313" key="9">
    <source>
        <dbReference type="EMBL" id="MBZ0158673.1"/>
    </source>
</evidence>
<feature type="transmembrane region" description="Helical" evidence="7">
    <location>
        <begin position="143"/>
        <end position="163"/>
    </location>
</feature>
<proteinExistence type="inferred from homology"/>
<comment type="similarity">
    <text evidence="7">Belongs to the binding-protein-dependent transport system permease family.</text>
</comment>
<gene>
    <name evidence="9" type="ORF">K8G79_00750</name>
</gene>
<dbReference type="AlphaFoldDB" id="A0AAJ1AFY4"/>
<evidence type="ECO:0000256" key="5">
    <source>
        <dbReference type="ARBA" id="ARBA00022989"/>
    </source>
</evidence>